<dbReference type="AlphaFoldDB" id="A0A9D1XA40"/>
<accession>A0A9D1XA40</accession>
<protein>
    <recommendedName>
        <fullName evidence="3">Lipoprotein</fullName>
    </recommendedName>
</protein>
<evidence type="ECO:0000313" key="2">
    <source>
        <dbReference type="Proteomes" id="UP000886740"/>
    </source>
</evidence>
<organism evidence="1 2">
    <name type="scientific">Candidatus Parabacteroides intestinipullorum</name>
    <dbReference type="NCBI Taxonomy" id="2838723"/>
    <lineage>
        <taxon>Bacteria</taxon>
        <taxon>Pseudomonadati</taxon>
        <taxon>Bacteroidota</taxon>
        <taxon>Bacteroidia</taxon>
        <taxon>Bacteroidales</taxon>
        <taxon>Tannerellaceae</taxon>
        <taxon>Parabacteroides</taxon>
    </lineage>
</organism>
<evidence type="ECO:0008006" key="3">
    <source>
        <dbReference type="Google" id="ProtNLM"/>
    </source>
</evidence>
<name>A0A9D1XA40_9BACT</name>
<sequence>MRRRTFIPLLISAALGLSGCKVGNMTSSHGQADQAYIYLASNRAYKDMAQVVIDNQTRFDAKVNKEKKHQVKGETYAVATGKRHIKVLYHNQVVYERTVFLAAQETHQIMLP</sequence>
<evidence type="ECO:0000313" key="1">
    <source>
        <dbReference type="EMBL" id="HIX75714.1"/>
    </source>
</evidence>
<reference evidence="1" key="1">
    <citation type="journal article" date="2021" name="PeerJ">
        <title>Extensive microbial diversity within the chicken gut microbiome revealed by metagenomics and culture.</title>
        <authorList>
            <person name="Gilroy R."/>
            <person name="Ravi A."/>
            <person name="Getino M."/>
            <person name="Pursley I."/>
            <person name="Horton D.L."/>
            <person name="Alikhan N.F."/>
            <person name="Baker D."/>
            <person name="Gharbi K."/>
            <person name="Hall N."/>
            <person name="Watson M."/>
            <person name="Adriaenssens E.M."/>
            <person name="Foster-Nyarko E."/>
            <person name="Jarju S."/>
            <person name="Secka A."/>
            <person name="Antonio M."/>
            <person name="Oren A."/>
            <person name="Chaudhuri R.R."/>
            <person name="La Ragione R."/>
            <person name="Hildebrand F."/>
            <person name="Pallen M.J."/>
        </authorList>
    </citation>
    <scope>NUCLEOTIDE SEQUENCE</scope>
    <source>
        <strain evidence="1">ChiGjej6B6-14162</strain>
    </source>
</reference>
<dbReference type="EMBL" id="DXEL01000081">
    <property type="protein sequence ID" value="HIX75714.1"/>
    <property type="molecule type" value="Genomic_DNA"/>
</dbReference>
<comment type="caution">
    <text evidence="1">The sequence shown here is derived from an EMBL/GenBank/DDBJ whole genome shotgun (WGS) entry which is preliminary data.</text>
</comment>
<reference evidence="1" key="2">
    <citation type="submission" date="2021-04" db="EMBL/GenBank/DDBJ databases">
        <authorList>
            <person name="Gilroy R."/>
        </authorList>
    </citation>
    <scope>NUCLEOTIDE SEQUENCE</scope>
    <source>
        <strain evidence="1">ChiGjej6B6-14162</strain>
    </source>
</reference>
<proteinExistence type="predicted"/>
<dbReference type="Proteomes" id="UP000886740">
    <property type="component" value="Unassembled WGS sequence"/>
</dbReference>
<dbReference type="PROSITE" id="PS51257">
    <property type="entry name" value="PROKAR_LIPOPROTEIN"/>
    <property type="match status" value="1"/>
</dbReference>
<gene>
    <name evidence="1" type="ORF">H9977_11890</name>
</gene>